<dbReference type="PANTHER" id="PTHR43212:SF3">
    <property type="entry name" value="QUERCETIN 2,3-DIOXYGENASE"/>
    <property type="match status" value="1"/>
</dbReference>
<evidence type="ECO:0000313" key="6">
    <source>
        <dbReference type="Proteomes" id="UP001521137"/>
    </source>
</evidence>
<dbReference type="Gene3D" id="2.60.120.10">
    <property type="entry name" value="Jelly Rolls"/>
    <property type="match status" value="2"/>
</dbReference>
<evidence type="ECO:0000259" key="4">
    <source>
        <dbReference type="Pfam" id="PF17954"/>
    </source>
</evidence>
<reference evidence="5 6" key="1">
    <citation type="submission" date="2022-01" db="EMBL/GenBank/DDBJ databases">
        <title>Paraglaciecola sp. G1-23.</title>
        <authorList>
            <person name="Jin M.S."/>
            <person name="Han D.M."/>
            <person name="Kim H.M."/>
            <person name="Jeon C.O."/>
        </authorList>
    </citation>
    <scope>NUCLEOTIDE SEQUENCE [LARGE SCALE GENOMIC DNA]</scope>
    <source>
        <strain evidence="5 6">G1-23</strain>
    </source>
</reference>
<dbReference type="InterPro" id="IPR041602">
    <property type="entry name" value="Quercetinase_C"/>
</dbReference>
<accession>A0ABS9D689</accession>
<dbReference type="Pfam" id="PF02678">
    <property type="entry name" value="Pirin"/>
    <property type="match status" value="1"/>
</dbReference>
<dbReference type="Proteomes" id="UP001521137">
    <property type="component" value="Unassembled WGS sequence"/>
</dbReference>
<feature type="domain" description="Quercetin 2,3-dioxygenase C-terminal cupin" evidence="4">
    <location>
        <begin position="146"/>
        <end position="234"/>
    </location>
</feature>
<sequence>MIRHYPFQQLGKADHGWLKANHHFSFGQYYNPQRMGFGKLRVINDDKIEAGQGFPPHPHNNMEIITFVRTGQVAHKDNQGNQGVTQAGEVQVMSAGSGIQHSEYNLSTQALTLFQIWIEPNKKNVEPRWDTKLFPQQENTDTLPLLVSGYGADKDKALYIHQEARIFGGTIAAGVSLNQAIENQAYIVISSGEVEITDNQQVVKLSKGDGAEVTNQDVITLTALTKAELLVLDVPN</sequence>
<evidence type="ECO:0000259" key="3">
    <source>
        <dbReference type="Pfam" id="PF02678"/>
    </source>
</evidence>
<protein>
    <submittedName>
        <fullName evidence="5">Pirin family protein</fullName>
    </submittedName>
</protein>
<keyword evidence="6" id="KW-1185">Reference proteome</keyword>
<dbReference type="InterPro" id="IPR012093">
    <property type="entry name" value="Pirin"/>
</dbReference>
<evidence type="ECO:0000256" key="1">
    <source>
        <dbReference type="ARBA" id="ARBA00008416"/>
    </source>
</evidence>
<gene>
    <name evidence="5" type="ORF">L0668_10200</name>
</gene>
<comment type="caution">
    <text evidence="5">The sequence shown here is derived from an EMBL/GenBank/DDBJ whole genome shotgun (WGS) entry which is preliminary data.</text>
</comment>
<dbReference type="RefSeq" id="WP_235312275.1">
    <property type="nucleotide sequence ID" value="NZ_JAKGAS010000004.1"/>
</dbReference>
<dbReference type="EMBL" id="JAKGAS010000004">
    <property type="protein sequence ID" value="MCF2948477.1"/>
    <property type="molecule type" value="Genomic_DNA"/>
</dbReference>
<dbReference type="InterPro" id="IPR003829">
    <property type="entry name" value="Pirin_N_dom"/>
</dbReference>
<evidence type="ECO:0000256" key="2">
    <source>
        <dbReference type="RuleBase" id="RU003457"/>
    </source>
</evidence>
<organism evidence="5 6">
    <name type="scientific">Paraglaciecola algarum</name>
    <dbReference type="NCBI Taxonomy" id="3050085"/>
    <lineage>
        <taxon>Bacteria</taxon>
        <taxon>Pseudomonadati</taxon>
        <taxon>Pseudomonadota</taxon>
        <taxon>Gammaproteobacteria</taxon>
        <taxon>Alteromonadales</taxon>
        <taxon>Alteromonadaceae</taxon>
        <taxon>Paraglaciecola</taxon>
    </lineage>
</organism>
<dbReference type="InterPro" id="IPR011051">
    <property type="entry name" value="RmlC_Cupin_sf"/>
</dbReference>
<name>A0ABS9D689_9ALTE</name>
<evidence type="ECO:0000313" key="5">
    <source>
        <dbReference type="EMBL" id="MCF2948477.1"/>
    </source>
</evidence>
<dbReference type="Pfam" id="PF17954">
    <property type="entry name" value="Pirin_C_2"/>
    <property type="match status" value="1"/>
</dbReference>
<proteinExistence type="inferred from homology"/>
<comment type="similarity">
    <text evidence="1 2">Belongs to the pirin family.</text>
</comment>
<dbReference type="CDD" id="cd02910">
    <property type="entry name" value="cupin_Yhhw_N"/>
    <property type="match status" value="1"/>
</dbReference>
<dbReference type="PIRSF" id="PIRSF006232">
    <property type="entry name" value="Pirin"/>
    <property type="match status" value="1"/>
</dbReference>
<dbReference type="InterPro" id="IPR014710">
    <property type="entry name" value="RmlC-like_jellyroll"/>
</dbReference>
<dbReference type="SUPFAM" id="SSF51182">
    <property type="entry name" value="RmlC-like cupins"/>
    <property type="match status" value="1"/>
</dbReference>
<dbReference type="PANTHER" id="PTHR43212">
    <property type="entry name" value="QUERCETIN 2,3-DIOXYGENASE"/>
    <property type="match status" value="1"/>
</dbReference>
<feature type="domain" description="Pirin N-terminal" evidence="3">
    <location>
        <begin position="10"/>
        <end position="118"/>
    </location>
</feature>